<sequence>MGSGKKKAHESFPIAPAPEVDEIYVSSESAAPGDVVVDGFGHSSGAGGAAGGEGTEAMADAVAVPPDATTCSLCSKAYAPIEAAGGMCPDCAAVISAANGATIAGDQPPAAAAAAEVAELEEMLAQPSAEEPVPAAALADMPATTAADDNWGADDLLTPIPDELAVGDGIGTAVAVGGADLCDGAAILTSYQDPKGGASHEVLRATLTAEAEEKLLDALSPPDAPKVPIQVAEQVSGPLPVDKEQLLHHDLARAAKSINHHIKTGTPIPQHTLDRIDTVDTKLQALEAAVVPGSAEHQMVKQYQAALAQCKQRLAADFATPYGAGGKIPLIEQFEHTGEVLVTKMVPDPTFQGAGFAVDKRKMSRIEANLVDGVSTWNGVKRAQNSSGVELAIDLGDGFQAVVRPTSMNPPGQCAASLRGTVEIVAPPGAGHQKQLLNKLGELNIVNRPMNAAEAEWTYLQRNIVAHNLGSHSQIVGALQSSTDIEEAHAHRLLVARAPQAIGLDDAGLSKFARKLQLDAEADALPDKVRLLKDGMAKALGHADGAAMVKNLSYEPTPHRARGWLTWGRIGQSQADLKPVLANKVMTHHITGGPHDLLPILKSGVLACTERRRMMGVKAGSGMSESSDMNSGGANSVFLRMASKASALSGPRLIWNNPEKLLSRTDWYAYNGDHFGAAIAGTGYSTSGQTRDPKVVAQHNSSGNEVMISHGLDLLGADAPDKVLCPQSYRATLLAELKAAGITTIGGKPIEKVVVSK</sequence>
<accession>A0AAJ1W6R9</accession>
<dbReference type="AlphaFoldDB" id="A0AAJ1W6R9"/>
<dbReference type="RefSeq" id="WP_306256065.1">
    <property type="nucleotide sequence ID" value="NZ_JAUFSA010000007.1"/>
</dbReference>
<name>A0AAJ1W6R9_9MYCO</name>
<comment type="caution">
    <text evidence="1">The sequence shown here is derived from an EMBL/GenBank/DDBJ whole genome shotgun (WGS) entry which is preliminary data.</text>
</comment>
<evidence type="ECO:0000313" key="1">
    <source>
        <dbReference type="EMBL" id="MDP7739636.1"/>
    </source>
</evidence>
<organism evidence="1 2">
    <name type="scientific">Mycobacterium paragordonae</name>
    <dbReference type="NCBI Taxonomy" id="1389713"/>
    <lineage>
        <taxon>Bacteria</taxon>
        <taxon>Bacillati</taxon>
        <taxon>Actinomycetota</taxon>
        <taxon>Actinomycetes</taxon>
        <taxon>Mycobacteriales</taxon>
        <taxon>Mycobacteriaceae</taxon>
        <taxon>Mycobacterium</taxon>
    </lineage>
</organism>
<reference evidence="1" key="1">
    <citation type="submission" date="2023-06" db="EMBL/GenBank/DDBJ databases">
        <title>Identification of two novel mycobacterium reveal diversities and complexities of Mycobacterium gordonae clade.</title>
        <authorList>
            <person name="Matsumoto Y."/>
            <person name="Nakamura S."/>
            <person name="Motooka D."/>
            <person name="Fukushima K."/>
        </authorList>
    </citation>
    <scope>NUCLEOTIDE SEQUENCE</scope>
    <source>
        <strain evidence="1">TY812</strain>
    </source>
</reference>
<dbReference type="EMBL" id="JAUFSA010000007">
    <property type="protein sequence ID" value="MDP7739636.1"/>
    <property type="molecule type" value="Genomic_DNA"/>
</dbReference>
<proteinExistence type="predicted"/>
<gene>
    <name evidence="1" type="ORF">QXL92_33460</name>
</gene>
<dbReference type="Proteomes" id="UP001229081">
    <property type="component" value="Unassembled WGS sequence"/>
</dbReference>
<protein>
    <submittedName>
        <fullName evidence="1">Uncharacterized protein</fullName>
    </submittedName>
</protein>
<evidence type="ECO:0000313" key="2">
    <source>
        <dbReference type="Proteomes" id="UP001229081"/>
    </source>
</evidence>